<reference evidence="2" key="1">
    <citation type="journal article" date="2023" name="G3 (Bethesda)">
        <title>A reference genome for the long-term kleptoplast-retaining sea slug Elysia crispata morphotype clarki.</title>
        <authorList>
            <person name="Eastman K.E."/>
            <person name="Pendleton A.L."/>
            <person name="Shaikh M.A."/>
            <person name="Suttiyut T."/>
            <person name="Ogas R."/>
            <person name="Tomko P."/>
            <person name="Gavelis G."/>
            <person name="Widhalm J.R."/>
            <person name="Wisecaver J.H."/>
        </authorList>
    </citation>
    <scope>NUCLEOTIDE SEQUENCE</scope>
    <source>
        <strain evidence="2">ECLA1</strain>
    </source>
</reference>
<name>A0AAE1CWJ6_9GAST</name>
<organism evidence="2 3">
    <name type="scientific">Elysia crispata</name>
    <name type="common">lettuce slug</name>
    <dbReference type="NCBI Taxonomy" id="231223"/>
    <lineage>
        <taxon>Eukaryota</taxon>
        <taxon>Metazoa</taxon>
        <taxon>Spiralia</taxon>
        <taxon>Lophotrochozoa</taxon>
        <taxon>Mollusca</taxon>
        <taxon>Gastropoda</taxon>
        <taxon>Heterobranchia</taxon>
        <taxon>Euthyneura</taxon>
        <taxon>Panpulmonata</taxon>
        <taxon>Sacoglossa</taxon>
        <taxon>Placobranchoidea</taxon>
        <taxon>Plakobranchidae</taxon>
        <taxon>Elysia</taxon>
    </lineage>
</organism>
<dbReference type="EMBL" id="JAWDGP010006450">
    <property type="protein sequence ID" value="KAK3741064.1"/>
    <property type="molecule type" value="Genomic_DNA"/>
</dbReference>
<protein>
    <submittedName>
        <fullName evidence="2">Uncharacterized protein</fullName>
    </submittedName>
</protein>
<sequence length="128" mass="14330">MRSLITKLRRSKEPYHSPRPDVKLGRQVRPDGRIGAPGLARQSMLAPALDPPHGPRLAFLACAILAGTVSLTFFPMPEYFVSLYIIQCTSPKYKIQGHFEKEKAKGSESSRDFIKWVRSKKSSCANVN</sequence>
<gene>
    <name evidence="2" type="ORF">RRG08_005754</name>
</gene>
<dbReference type="Proteomes" id="UP001283361">
    <property type="component" value="Unassembled WGS sequence"/>
</dbReference>
<feature type="compositionally biased region" description="Basic and acidic residues" evidence="1">
    <location>
        <begin position="11"/>
        <end position="32"/>
    </location>
</feature>
<comment type="caution">
    <text evidence="2">The sequence shown here is derived from an EMBL/GenBank/DDBJ whole genome shotgun (WGS) entry which is preliminary data.</text>
</comment>
<evidence type="ECO:0000313" key="2">
    <source>
        <dbReference type="EMBL" id="KAK3741064.1"/>
    </source>
</evidence>
<proteinExistence type="predicted"/>
<evidence type="ECO:0000256" key="1">
    <source>
        <dbReference type="SAM" id="MobiDB-lite"/>
    </source>
</evidence>
<dbReference type="AlphaFoldDB" id="A0AAE1CWJ6"/>
<keyword evidence="3" id="KW-1185">Reference proteome</keyword>
<accession>A0AAE1CWJ6</accession>
<evidence type="ECO:0000313" key="3">
    <source>
        <dbReference type="Proteomes" id="UP001283361"/>
    </source>
</evidence>
<feature type="region of interest" description="Disordered" evidence="1">
    <location>
        <begin position="1"/>
        <end position="33"/>
    </location>
</feature>